<gene>
    <name evidence="2" type="ORF">TSAR_014494</name>
</gene>
<evidence type="ECO:0000256" key="1">
    <source>
        <dbReference type="SAM" id="MobiDB-lite"/>
    </source>
</evidence>
<feature type="region of interest" description="Disordered" evidence="1">
    <location>
        <begin position="143"/>
        <end position="196"/>
    </location>
</feature>
<reference evidence="2 3" key="1">
    <citation type="journal article" date="2017" name="Curr. Biol.">
        <title>The Evolution of Venom by Co-option of Single-Copy Genes.</title>
        <authorList>
            <person name="Martinson E.O."/>
            <person name="Mrinalini"/>
            <person name="Kelkar Y.D."/>
            <person name="Chang C.H."/>
            <person name="Werren J.H."/>
        </authorList>
    </citation>
    <scope>NUCLEOTIDE SEQUENCE [LARGE SCALE GENOMIC DNA]</scope>
    <source>
        <strain evidence="2 3">Alberta</strain>
        <tissue evidence="2">Whole body</tissue>
    </source>
</reference>
<dbReference type="AlphaFoldDB" id="A0A232F8M3"/>
<organism evidence="2 3">
    <name type="scientific">Trichomalopsis sarcophagae</name>
    <dbReference type="NCBI Taxonomy" id="543379"/>
    <lineage>
        <taxon>Eukaryota</taxon>
        <taxon>Metazoa</taxon>
        <taxon>Ecdysozoa</taxon>
        <taxon>Arthropoda</taxon>
        <taxon>Hexapoda</taxon>
        <taxon>Insecta</taxon>
        <taxon>Pterygota</taxon>
        <taxon>Neoptera</taxon>
        <taxon>Endopterygota</taxon>
        <taxon>Hymenoptera</taxon>
        <taxon>Apocrita</taxon>
        <taxon>Proctotrupomorpha</taxon>
        <taxon>Chalcidoidea</taxon>
        <taxon>Pteromalidae</taxon>
        <taxon>Pteromalinae</taxon>
        <taxon>Trichomalopsis</taxon>
    </lineage>
</organism>
<dbReference type="Proteomes" id="UP000215335">
    <property type="component" value="Unassembled WGS sequence"/>
</dbReference>
<evidence type="ECO:0000313" key="2">
    <source>
        <dbReference type="EMBL" id="OXU26667.1"/>
    </source>
</evidence>
<keyword evidence="3" id="KW-1185">Reference proteome</keyword>
<comment type="caution">
    <text evidence="2">The sequence shown here is derived from an EMBL/GenBank/DDBJ whole genome shotgun (WGS) entry which is preliminary data.</text>
</comment>
<dbReference type="EMBL" id="NNAY01000753">
    <property type="protein sequence ID" value="OXU26667.1"/>
    <property type="molecule type" value="Genomic_DNA"/>
</dbReference>
<protein>
    <submittedName>
        <fullName evidence="2">Uncharacterized protein</fullName>
    </submittedName>
</protein>
<proteinExistence type="predicted"/>
<name>A0A232F8M3_9HYME</name>
<sequence length="196" mass="22310">MKQRMSRDRSEKGGYIQSTEFPIHVRARETTSEILKEVGTKFPALRLRTWIFQRRVEEARTDRCLRNEIIMNVFIVLGDHVCAARFRRTWISSVLGSSWEIPEERRRMRGSTIFFLAVLHVLRSSITIRSQFVSGFGGISAAPRPPERKWDAQVPSAPPPESAKVRARPPNFEMDKPQGGRVTTCSVAALPPPPLL</sequence>
<accession>A0A232F8M3</accession>
<evidence type="ECO:0000313" key="3">
    <source>
        <dbReference type="Proteomes" id="UP000215335"/>
    </source>
</evidence>